<evidence type="ECO:0000256" key="2">
    <source>
        <dbReference type="ARBA" id="ARBA00023004"/>
    </source>
</evidence>
<feature type="non-terminal residue" evidence="5">
    <location>
        <position position="243"/>
    </location>
</feature>
<comment type="caution">
    <text evidence="5">The sequence shown here is derived from an EMBL/GenBank/DDBJ whole genome shotgun (WGS) entry which is preliminary data.</text>
</comment>
<dbReference type="InterPro" id="IPR036008">
    <property type="entry name" value="Aconitase_4Fe-4S_dom"/>
</dbReference>
<dbReference type="GO" id="GO:0046872">
    <property type="term" value="F:metal ion binding"/>
    <property type="evidence" value="ECO:0007669"/>
    <property type="project" value="UniProtKB-KW"/>
</dbReference>
<gene>
    <name evidence="5" type="ORF">CR513_06740</name>
</gene>
<evidence type="ECO:0000313" key="6">
    <source>
        <dbReference type="Proteomes" id="UP000257109"/>
    </source>
</evidence>
<sequence>MQREYRVNLECLGRIVFNTDGILYPDSVIGIEAEAAMLGQGFGISKEENDKVVKFSFQGGAAELKHGSVVIAAVTSCTNTSNPSVLLGAGLVAKKASELGLKVKQWTKTSLAPGSMVVTEYLLQGLQKYLNQQGFHTVGYDIIAASVLSGNRNFEGRIHPLTRANYLASPALVVVYALAGTVDIDFNEEPIGTTKNGKNVYLTDMWPSNEEALQTYVLPGGMFKSIYETITKGNPMWGQLSKT</sequence>
<evidence type="ECO:0000313" key="5">
    <source>
        <dbReference type="EMBL" id="RDY08970.1"/>
    </source>
</evidence>
<dbReference type="InterPro" id="IPR015931">
    <property type="entry name" value="Acnase/IPM_dHydase_lsu_aba_1/3"/>
</dbReference>
<evidence type="ECO:0000256" key="3">
    <source>
        <dbReference type="ARBA" id="ARBA00023014"/>
    </source>
</evidence>
<organism evidence="5 6">
    <name type="scientific">Mucuna pruriens</name>
    <name type="common">Velvet bean</name>
    <name type="synonym">Dolichos pruriens</name>
    <dbReference type="NCBI Taxonomy" id="157652"/>
    <lineage>
        <taxon>Eukaryota</taxon>
        <taxon>Viridiplantae</taxon>
        <taxon>Streptophyta</taxon>
        <taxon>Embryophyta</taxon>
        <taxon>Tracheophyta</taxon>
        <taxon>Spermatophyta</taxon>
        <taxon>Magnoliopsida</taxon>
        <taxon>eudicotyledons</taxon>
        <taxon>Gunneridae</taxon>
        <taxon>Pentapetalae</taxon>
        <taxon>rosids</taxon>
        <taxon>fabids</taxon>
        <taxon>Fabales</taxon>
        <taxon>Fabaceae</taxon>
        <taxon>Papilionoideae</taxon>
        <taxon>50 kb inversion clade</taxon>
        <taxon>NPAAA clade</taxon>
        <taxon>indigoferoid/millettioid clade</taxon>
        <taxon>Phaseoleae</taxon>
        <taxon>Mucuna</taxon>
    </lineage>
</organism>
<dbReference type="InterPro" id="IPR001030">
    <property type="entry name" value="Acoase/IPM_deHydtase_lsu_aba"/>
</dbReference>
<dbReference type="SUPFAM" id="SSF53732">
    <property type="entry name" value="Aconitase iron-sulfur domain"/>
    <property type="match status" value="1"/>
</dbReference>
<dbReference type="AlphaFoldDB" id="A0A371I1Q9"/>
<dbReference type="PROSITE" id="PS00450">
    <property type="entry name" value="ACONITASE_1"/>
    <property type="match status" value="1"/>
</dbReference>
<dbReference type="InterPro" id="IPR018136">
    <property type="entry name" value="Aconitase_4Fe-4S_BS"/>
</dbReference>
<dbReference type="EMBL" id="QJKJ01001166">
    <property type="protein sequence ID" value="RDY08970.1"/>
    <property type="molecule type" value="Genomic_DNA"/>
</dbReference>
<evidence type="ECO:0000256" key="1">
    <source>
        <dbReference type="ARBA" id="ARBA00022723"/>
    </source>
</evidence>
<dbReference type="STRING" id="157652.A0A371I1Q9"/>
<reference evidence="5" key="1">
    <citation type="submission" date="2018-05" db="EMBL/GenBank/DDBJ databases">
        <title>Draft genome of Mucuna pruriens seed.</title>
        <authorList>
            <person name="Nnadi N.E."/>
            <person name="Vos R."/>
            <person name="Hasami M.H."/>
            <person name="Devisetty U.K."/>
            <person name="Aguiy J.C."/>
        </authorList>
    </citation>
    <scope>NUCLEOTIDE SEQUENCE [LARGE SCALE GENOMIC DNA]</scope>
    <source>
        <strain evidence="5">JCA_2017</strain>
    </source>
</reference>
<feature type="domain" description="Aconitase/3-isopropylmalate dehydratase large subunit alpha/beta/alpha" evidence="4">
    <location>
        <begin position="44"/>
        <end position="180"/>
    </location>
</feature>
<proteinExistence type="predicted"/>
<dbReference type="PANTHER" id="PTHR11670">
    <property type="entry name" value="ACONITASE/IRON-RESPONSIVE ELEMENT FAMILY MEMBER"/>
    <property type="match status" value="1"/>
</dbReference>
<keyword evidence="6" id="KW-1185">Reference proteome</keyword>
<accession>A0A371I1Q9</accession>
<keyword evidence="2" id="KW-0408">Iron</keyword>
<dbReference type="OrthoDB" id="2279155at2759"/>
<keyword evidence="1" id="KW-0479">Metal-binding</keyword>
<dbReference type="GO" id="GO:0051536">
    <property type="term" value="F:iron-sulfur cluster binding"/>
    <property type="evidence" value="ECO:0007669"/>
    <property type="project" value="UniProtKB-KW"/>
</dbReference>
<dbReference type="InterPro" id="IPR006249">
    <property type="entry name" value="Aconitase/IRP2"/>
</dbReference>
<protein>
    <submittedName>
        <fullName evidence="5">Aconitate hydratase, cytoplasmic</fullName>
    </submittedName>
</protein>
<dbReference type="Proteomes" id="UP000257109">
    <property type="component" value="Unassembled WGS sequence"/>
</dbReference>
<keyword evidence="3" id="KW-0411">Iron-sulfur</keyword>
<dbReference type="Gene3D" id="3.30.499.10">
    <property type="entry name" value="Aconitase, domain 3"/>
    <property type="match status" value="1"/>
</dbReference>
<name>A0A371I1Q9_MUCPR</name>
<dbReference type="Pfam" id="PF00330">
    <property type="entry name" value="Aconitase"/>
    <property type="match status" value="1"/>
</dbReference>
<evidence type="ECO:0000259" key="4">
    <source>
        <dbReference type="Pfam" id="PF00330"/>
    </source>
</evidence>